<dbReference type="InterPro" id="IPR000462">
    <property type="entry name" value="CDP-OH_P_trans"/>
</dbReference>
<evidence type="ECO:0000256" key="2">
    <source>
        <dbReference type="ARBA" id="ARBA00010441"/>
    </source>
</evidence>
<evidence type="ECO:0000256" key="4">
    <source>
        <dbReference type="ARBA" id="ARBA00022679"/>
    </source>
</evidence>
<evidence type="ECO:0000256" key="5">
    <source>
        <dbReference type="ARBA" id="ARBA00022692"/>
    </source>
</evidence>
<keyword evidence="4 12" id="KW-0808">Transferase</keyword>
<evidence type="ECO:0000256" key="13">
    <source>
        <dbReference type="SAM" id="Phobius"/>
    </source>
</evidence>
<keyword evidence="10" id="KW-1208">Phospholipid metabolism</keyword>
<evidence type="ECO:0000256" key="8">
    <source>
        <dbReference type="ARBA" id="ARBA00023136"/>
    </source>
</evidence>
<evidence type="ECO:0000313" key="15">
    <source>
        <dbReference type="Proteomes" id="UP001210380"/>
    </source>
</evidence>
<evidence type="ECO:0000256" key="6">
    <source>
        <dbReference type="ARBA" id="ARBA00022989"/>
    </source>
</evidence>
<dbReference type="PANTHER" id="PTHR14269:SF52">
    <property type="entry name" value="PHOSPHATIDYLGLYCEROPHOSPHATE SYNTHASE-RELATED"/>
    <property type="match status" value="1"/>
</dbReference>
<dbReference type="InterPro" id="IPR048254">
    <property type="entry name" value="CDP_ALCOHOL_P_TRANSF_CS"/>
</dbReference>
<keyword evidence="8 13" id="KW-0472">Membrane</keyword>
<dbReference type="Proteomes" id="UP001210380">
    <property type="component" value="Unassembled WGS sequence"/>
</dbReference>
<accession>A0ABT4UT18</accession>
<comment type="caution">
    <text evidence="14">The sequence shown here is derived from an EMBL/GenBank/DDBJ whole genome shotgun (WGS) entry which is preliminary data.</text>
</comment>
<comment type="subcellular location">
    <subcellularLocation>
        <location evidence="1">Membrane</location>
        <topology evidence="1">Multi-pass membrane protein</topology>
    </subcellularLocation>
</comment>
<dbReference type="PIRSF" id="PIRSF000847">
    <property type="entry name" value="Phos_ph_gly_syn"/>
    <property type="match status" value="1"/>
</dbReference>
<name>A0ABT4UT18_9PSEU</name>
<evidence type="ECO:0000256" key="11">
    <source>
        <dbReference type="NCBIfam" id="TIGR00560"/>
    </source>
</evidence>
<evidence type="ECO:0000256" key="7">
    <source>
        <dbReference type="ARBA" id="ARBA00023098"/>
    </source>
</evidence>
<feature type="transmembrane region" description="Helical" evidence="13">
    <location>
        <begin position="20"/>
        <end position="44"/>
    </location>
</feature>
<evidence type="ECO:0000256" key="3">
    <source>
        <dbReference type="ARBA" id="ARBA00022516"/>
    </source>
</evidence>
<gene>
    <name evidence="14" type="primary">pgsA</name>
    <name evidence="14" type="ORF">OU415_03015</name>
</gene>
<keyword evidence="6 13" id="KW-1133">Transmembrane helix</keyword>
<sequence>MTADGASSDPQVVRAEPVPVVNIANALTVSRLVLVPVFLVALFWNGGHDELWRWIATGVFALASITDRIDGDIARRRGLVTDFGKVADPIADKALTGAALIGLSILGDLGWWVTLVIIGRELAITLLRFWVIRHGVIAASYGGKIKTLLQALAIGLYLLPFGAWADLPRWILMGAALLVTVGTGLDYVVRAIRLRAAGRAKAAA</sequence>
<evidence type="ECO:0000256" key="12">
    <source>
        <dbReference type="RuleBase" id="RU003750"/>
    </source>
</evidence>
<evidence type="ECO:0000256" key="10">
    <source>
        <dbReference type="ARBA" id="ARBA00023264"/>
    </source>
</evidence>
<dbReference type="Gene3D" id="1.20.120.1760">
    <property type="match status" value="1"/>
</dbReference>
<protein>
    <recommendedName>
        <fullName evidence="11">CDP-diacylglycerol--glycerol-3-phosphate 3-phosphatidyltransferase</fullName>
        <ecNumber evidence="11">2.7.8.5</ecNumber>
    </recommendedName>
</protein>
<dbReference type="NCBIfam" id="TIGR00560">
    <property type="entry name" value="pgsA"/>
    <property type="match status" value="1"/>
</dbReference>
<keyword evidence="5 13" id="KW-0812">Transmembrane</keyword>
<organism evidence="14 15">
    <name type="scientific">Saccharopolyspora oryzae</name>
    <dbReference type="NCBI Taxonomy" id="2997343"/>
    <lineage>
        <taxon>Bacteria</taxon>
        <taxon>Bacillati</taxon>
        <taxon>Actinomycetota</taxon>
        <taxon>Actinomycetes</taxon>
        <taxon>Pseudonocardiales</taxon>
        <taxon>Pseudonocardiaceae</taxon>
        <taxon>Saccharopolyspora</taxon>
    </lineage>
</organism>
<dbReference type="InterPro" id="IPR004570">
    <property type="entry name" value="Phosphatidylglycerol_P_synth"/>
</dbReference>
<dbReference type="GO" id="GO:0008444">
    <property type="term" value="F:CDP-diacylglycerol-glycerol-3-phosphate 3-phosphatidyltransferase activity"/>
    <property type="evidence" value="ECO:0007669"/>
    <property type="project" value="UniProtKB-EC"/>
</dbReference>
<evidence type="ECO:0000256" key="1">
    <source>
        <dbReference type="ARBA" id="ARBA00004141"/>
    </source>
</evidence>
<keyword evidence="3" id="KW-0444">Lipid biosynthesis</keyword>
<dbReference type="InterPro" id="IPR043130">
    <property type="entry name" value="CDP-OH_PTrfase_TM_dom"/>
</dbReference>
<feature type="transmembrane region" description="Helical" evidence="13">
    <location>
        <begin position="143"/>
        <end position="164"/>
    </location>
</feature>
<reference evidence="14 15" key="1">
    <citation type="submission" date="2022-11" db="EMBL/GenBank/DDBJ databases">
        <title>Draft genome sequence of Saccharopolyspora sp. WRP15-2 isolated from rhizosphere soils of wild rice in Thailand.</title>
        <authorList>
            <person name="Duangmal K."/>
            <person name="Kammanee S."/>
            <person name="Muangham S."/>
        </authorList>
    </citation>
    <scope>NUCLEOTIDE SEQUENCE [LARGE SCALE GENOMIC DNA]</scope>
    <source>
        <strain evidence="14 15">WRP15-2</strain>
    </source>
</reference>
<evidence type="ECO:0000313" key="14">
    <source>
        <dbReference type="EMBL" id="MDA3624391.1"/>
    </source>
</evidence>
<dbReference type="InterPro" id="IPR050324">
    <property type="entry name" value="CDP-alcohol_PTase-I"/>
</dbReference>
<keyword evidence="15" id="KW-1185">Reference proteome</keyword>
<dbReference type="RefSeq" id="WP_270946961.1">
    <property type="nucleotide sequence ID" value="NZ_JAQGLA010000003.1"/>
</dbReference>
<dbReference type="EMBL" id="JAQGLA010000003">
    <property type="protein sequence ID" value="MDA3624391.1"/>
    <property type="molecule type" value="Genomic_DNA"/>
</dbReference>
<dbReference type="Pfam" id="PF01066">
    <property type="entry name" value="CDP-OH_P_transf"/>
    <property type="match status" value="1"/>
</dbReference>
<keyword evidence="7" id="KW-0443">Lipid metabolism</keyword>
<dbReference type="EC" id="2.7.8.5" evidence="11"/>
<comment type="similarity">
    <text evidence="2 12">Belongs to the CDP-alcohol phosphatidyltransferase class-I family.</text>
</comment>
<feature type="transmembrane region" description="Helical" evidence="13">
    <location>
        <begin position="170"/>
        <end position="189"/>
    </location>
</feature>
<dbReference type="PROSITE" id="PS00379">
    <property type="entry name" value="CDP_ALCOHOL_P_TRANSF"/>
    <property type="match status" value="1"/>
</dbReference>
<evidence type="ECO:0000256" key="9">
    <source>
        <dbReference type="ARBA" id="ARBA00023209"/>
    </source>
</evidence>
<dbReference type="PANTHER" id="PTHR14269">
    <property type="entry name" value="CDP-DIACYLGLYCEROL--GLYCEROL-3-PHOSPHATE 3-PHOSPHATIDYLTRANSFERASE-RELATED"/>
    <property type="match status" value="1"/>
</dbReference>
<proteinExistence type="inferred from homology"/>
<keyword evidence="9" id="KW-0594">Phospholipid biosynthesis</keyword>